<evidence type="ECO:0000313" key="4">
    <source>
        <dbReference type="Proteomes" id="UP000516514"/>
    </source>
</evidence>
<dbReference type="InterPro" id="IPR036866">
    <property type="entry name" value="RibonucZ/Hydroxyglut_hydro"/>
</dbReference>
<evidence type="ECO:0000259" key="2">
    <source>
        <dbReference type="Pfam" id="PF12706"/>
    </source>
</evidence>
<gene>
    <name evidence="3" type="ORF">ID128_01580</name>
</gene>
<keyword evidence="1" id="KW-0175">Coiled coil</keyword>
<feature type="coiled-coil region" evidence="1">
    <location>
        <begin position="393"/>
        <end position="424"/>
    </location>
</feature>
<organism evidence="3 4">
    <name type="scientific">Candidatus Wolbachia massiliensis</name>
    <dbReference type="NCBI Taxonomy" id="1845000"/>
    <lineage>
        <taxon>Bacteria</taxon>
        <taxon>Pseudomonadati</taxon>
        <taxon>Pseudomonadota</taxon>
        <taxon>Alphaproteobacteria</taxon>
        <taxon>Rickettsiales</taxon>
        <taxon>Anaplasmataceae</taxon>
        <taxon>Wolbachieae</taxon>
        <taxon>Wolbachia</taxon>
    </lineage>
</organism>
<keyword evidence="4" id="KW-1185">Reference proteome</keyword>
<dbReference type="EMBL" id="CP061738">
    <property type="protein sequence ID" value="QOD38560.1"/>
    <property type="molecule type" value="Genomic_DNA"/>
</dbReference>
<dbReference type="PANTHER" id="PTHR15032:SF4">
    <property type="entry name" value="N-ACYL-PHOSPHATIDYLETHANOLAMINE-HYDROLYZING PHOSPHOLIPASE D"/>
    <property type="match status" value="1"/>
</dbReference>
<feature type="domain" description="Metallo-beta-lactamase" evidence="2">
    <location>
        <begin position="126"/>
        <end position="281"/>
    </location>
</feature>
<dbReference type="Gene3D" id="3.60.15.10">
    <property type="entry name" value="Ribonuclease Z/Hydroxyacylglutathione hydrolase-like"/>
    <property type="match status" value="1"/>
</dbReference>
<reference evidence="3 4" key="1">
    <citation type="submission" date="2020-09" db="EMBL/GenBank/DDBJ databases">
        <title>An Earliest Endosymbiont, Wolbachia massiliensis sp. nov., Strain PL13 From the Bed Bug (Cimex hemipterius), Type strain of a New supergroup T.</title>
        <authorList>
            <person name="Laidoudi Y."/>
            <person name="Levasseur A."/>
            <person name="Medkour H."/>
            <person name="Maaloum M."/>
            <person name="BenKhedher M."/>
            <person name="Sambou M."/>
            <person name="Bassene H."/>
            <person name="Davoust B."/>
            <person name="Fenollar F."/>
            <person name="Raoult D."/>
            <person name="Mediannikov O."/>
        </authorList>
    </citation>
    <scope>NUCLEOTIDE SEQUENCE [LARGE SCALE GENOMIC DNA]</scope>
    <source>
        <strain evidence="3 4">PL13</strain>
    </source>
</reference>
<sequence>MISIKEHQAHINCNYIDELQSKFQNIKFKRTEKTKNRYITNLGNKSTLNDLRIFIETQIKRILRNLLAPFISKDVKSKLSYFSQQENKDENKIYKSDGIQDLQEREKYAIQNMGHATQLIQVPGFNVLTDPVFSGLNRLLYPEKTNSYPKIEKLPKIDVIVISHNYRDHVDENSLKKLLRFYKTKDWPQPQVFVPMGDKKLFKSFGFTQVEEVEWYTKVSVTKNISGADKTVSFVSIPADHRSGRSGVDHHKSLVTGWIVNPEQEDVIFKYSGDTRSLSAEDQQATNAVLWNEIKGKEANREKGNESIEVPDIVCLEPSGPNYTRCDMDVTHQSTSYSALLKFIEAKNLAELSGKESSREFLQKIQTVMMHHNKFELGPDRFNEGLFVLKKLLKYLDLNEEDLKKELDRQEEKLKHNLDKKKLKNSTPFIARPIVAILPKQTSLLVHSKDFIIKEIMEVAEKLGNVDKKLLQDYLIKSTIFPKIGERLNDGQIADSKFDVESVQKYRENSRVYG</sequence>
<dbReference type="RefSeq" id="WP_191111327.1">
    <property type="nucleotide sequence ID" value="NZ_CP061738.1"/>
</dbReference>
<dbReference type="Pfam" id="PF12706">
    <property type="entry name" value="Lactamase_B_2"/>
    <property type="match status" value="1"/>
</dbReference>
<dbReference type="GO" id="GO:0005737">
    <property type="term" value="C:cytoplasm"/>
    <property type="evidence" value="ECO:0007669"/>
    <property type="project" value="TreeGrafter"/>
</dbReference>
<accession>A0A7M3U2C5</accession>
<dbReference type="GO" id="GO:0016787">
    <property type="term" value="F:hydrolase activity"/>
    <property type="evidence" value="ECO:0007669"/>
    <property type="project" value="UniProtKB-KW"/>
</dbReference>
<proteinExistence type="predicted"/>
<dbReference type="SUPFAM" id="SSF56281">
    <property type="entry name" value="Metallo-hydrolase/oxidoreductase"/>
    <property type="match status" value="1"/>
</dbReference>
<evidence type="ECO:0000256" key="1">
    <source>
        <dbReference type="SAM" id="Coils"/>
    </source>
</evidence>
<keyword evidence="3" id="KW-0378">Hydrolase</keyword>
<protein>
    <submittedName>
        <fullName evidence="3">MBL fold metallo-hydrolase</fullName>
    </submittedName>
</protein>
<evidence type="ECO:0000313" key="3">
    <source>
        <dbReference type="EMBL" id="QOD38560.1"/>
    </source>
</evidence>
<dbReference type="PANTHER" id="PTHR15032">
    <property type="entry name" value="N-ACYL-PHOSPHATIDYLETHANOLAMINE-HYDROLYZING PHOSPHOLIPASE D"/>
    <property type="match status" value="1"/>
</dbReference>
<dbReference type="AlphaFoldDB" id="A0A7M3U2C5"/>
<dbReference type="InterPro" id="IPR001279">
    <property type="entry name" value="Metallo-B-lactamas"/>
</dbReference>
<dbReference type="Proteomes" id="UP000516514">
    <property type="component" value="Chromosome"/>
</dbReference>
<name>A0A7M3U2C5_9RICK</name>
<dbReference type="KEGG" id="wms:ID128_01580"/>